<reference evidence="3" key="1">
    <citation type="journal article" date="2019" name="Genes (Basel)">
        <title>Halobacterium salinarum virus ChaoS9, a Novel Halovirus Related to PhiH1 and PhiCh1.</title>
        <authorList>
            <person name="Dyall-Smith M."/>
            <person name="Palm P."/>
            <person name="Wanner G."/>
            <person name="Witte A."/>
            <person name="Oesterhelt D."/>
            <person name="Pfeiffer F."/>
        </authorList>
    </citation>
    <scope>NUCLEOTIDE SEQUENCE [LARGE SCALE GENOMIC DNA]</scope>
</reference>
<evidence type="ECO:0000256" key="1">
    <source>
        <dbReference type="SAM" id="MobiDB-lite"/>
    </source>
</evidence>
<organism evidence="2 3">
    <name type="scientific">Halobacterium phage ChaoS9</name>
    <dbReference type="NCBI Taxonomy" id="2847105"/>
    <lineage>
        <taxon>Viruses</taxon>
        <taxon>Duplodnaviria</taxon>
        <taxon>Heunggongvirae</taxon>
        <taxon>Uroviricota</taxon>
        <taxon>Caudoviricetes</taxon>
        <taxon>Vertoviridae</taxon>
        <taxon>Chaovirus</taxon>
        <taxon>Chaovirus bigenum</taxon>
        <taxon>Chaovirus ChaoS9</taxon>
    </lineage>
</organism>
<dbReference type="Proteomes" id="UP000294095">
    <property type="component" value="Segment"/>
</dbReference>
<protein>
    <submittedName>
        <fullName evidence="2">Uncharacterized protein</fullName>
    </submittedName>
</protein>
<evidence type="ECO:0000313" key="3">
    <source>
        <dbReference type="Proteomes" id="UP000294095"/>
    </source>
</evidence>
<evidence type="ECO:0000313" key="2">
    <source>
        <dbReference type="EMBL" id="QBI90077.1"/>
    </source>
</evidence>
<proteinExistence type="predicted"/>
<feature type="region of interest" description="Disordered" evidence="1">
    <location>
        <begin position="138"/>
        <end position="178"/>
    </location>
</feature>
<accession>A0A481V6Z2</accession>
<gene>
    <name evidence="2" type="ORF">ChaoS9_360</name>
</gene>
<feature type="region of interest" description="Disordered" evidence="1">
    <location>
        <begin position="1"/>
        <end position="30"/>
    </location>
</feature>
<keyword evidence="3" id="KW-1185">Reference proteome</keyword>
<name>A0A481V6Z2_9CAUD</name>
<sequence>MSGDSEAAGSQNARQAILQAVDDHATETGAPVGDVVEAALEDVDGGLGRVCSALQQLHADGEVYQPNPTTVRRVAVDGGNETGSPESRLEGVRKQLRLVLDDIEFKDEDAVEYVEGALACAESAAVCLKGPEVLEDEDSITDAPVPMVKSVGPLGTTVAGPEPGAYQRWESQREGGER</sequence>
<dbReference type="EMBL" id="MK310226">
    <property type="protein sequence ID" value="QBI90077.1"/>
    <property type="molecule type" value="Genomic_DNA"/>
</dbReference>